<dbReference type="SMART" id="SM00280">
    <property type="entry name" value="KAZAL"/>
    <property type="match status" value="1"/>
</dbReference>
<organism evidence="8 9">
    <name type="scientific">Gopherus agassizii</name>
    <name type="common">Agassiz's desert tortoise</name>
    <dbReference type="NCBI Taxonomy" id="38772"/>
    <lineage>
        <taxon>Eukaryota</taxon>
        <taxon>Metazoa</taxon>
        <taxon>Chordata</taxon>
        <taxon>Craniata</taxon>
        <taxon>Vertebrata</taxon>
        <taxon>Euteleostomi</taxon>
        <taxon>Archelosauria</taxon>
        <taxon>Testudinata</taxon>
        <taxon>Testudines</taxon>
        <taxon>Cryptodira</taxon>
        <taxon>Durocryptodira</taxon>
        <taxon>Testudinoidea</taxon>
        <taxon>Testudinidae</taxon>
        <taxon>Gopherus</taxon>
    </lineage>
</organism>
<evidence type="ECO:0000313" key="9">
    <source>
        <dbReference type="Proteomes" id="UP000291020"/>
    </source>
</evidence>
<keyword evidence="3" id="KW-0646">Protease inhibitor</keyword>
<dbReference type="Pfam" id="PF00050">
    <property type="entry name" value="Kazal_1"/>
    <property type="match status" value="1"/>
</dbReference>
<evidence type="ECO:0000256" key="4">
    <source>
        <dbReference type="ARBA" id="ARBA00022900"/>
    </source>
</evidence>
<name>A0A452I2M0_9SAUR</name>
<feature type="domain" description="Kazal-like" evidence="7">
    <location>
        <begin position="1"/>
        <end position="50"/>
    </location>
</feature>
<dbReference type="AlphaFoldDB" id="A0A452I2M0"/>
<evidence type="ECO:0000313" key="8">
    <source>
        <dbReference type="Ensembl" id="ENSGAGP00000021748.1"/>
    </source>
</evidence>
<dbReference type="Proteomes" id="UP000291020">
    <property type="component" value="Unassembled WGS sequence"/>
</dbReference>
<evidence type="ECO:0000256" key="6">
    <source>
        <dbReference type="ARBA" id="ARBA00023180"/>
    </source>
</evidence>
<dbReference type="SUPFAM" id="SSF100895">
    <property type="entry name" value="Kazal-type serine protease inhibitors"/>
    <property type="match status" value="1"/>
</dbReference>
<dbReference type="InterPro" id="IPR050159">
    <property type="entry name" value="Kazal-type_SerProtInhib"/>
</dbReference>
<keyword evidence="9" id="KW-1185">Reference proteome</keyword>
<sequence>VTPQEAACTLEYSPICGTDGVTYGNKCAFCSAHAKQRTPSSIPQEVTNVTFYMIL</sequence>
<dbReference type="InterPro" id="IPR036058">
    <property type="entry name" value="Kazal_dom_sf"/>
</dbReference>
<dbReference type="Gene3D" id="3.30.60.30">
    <property type="match status" value="1"/>
</dbReference>
<dbReference type="PANTHER" id="PTHR47499">
    <property type="entry name" value="SERINE PROTEASE INHIBITOR KAZAL-TYPE 7 SPINK7"/>
    <property type="match status" value="1"/>
</dbReference>
<keyword evidence="5" id="KW-1015">Disulfide bond</keyword>
<dbReference type="GO" id="GO:0005576">
    <property type="term" value="C:extracellular region"/>
    <property type="evidence" value="ECO:0007669"/>
    <property type="project" value="UniProtKB-SubCell"/>
</dbReference>
<reference evidence="8" key="2">
    <citation type="submission" date="2025-08" db="UniProtKB">
        <authorList>
            <consortium name="Ensembl"/>
        </authorList>
    </citation>
    <scope>IDENTIFICATION</scope>
</reference>
<evidence type="ECO:0000256" key="1">
    <source>
        <dbReference type="ARBA" id="ARBA00004613"/>
    </source>
</evidence>
<evidence type="ECO:0000256" key="5">
    <source>
        <dbReference type="ARBA" id="ARBA00023157"/>
    </source>
</evidence>
<dbReference type="PANTHER" id="PTHR47499:SF1">
    <property type="entry name" value="SERINE PROTEASE INHIBITOR KAZAL-TYPE 7"/>
    <property type="match status" value="1"/>
</dbReference>
<dbReference type="InterPro" id="IPR001239">
    <property type="entry name" value="Prot_inh_Kazal-m"/>
</dbReference>
<dbReference type="PRINTS" id="PR00290">
    <property type="entry name" value="KAZALINHBTR"/>
</dbReference>
<keyword evidence="6" id="KW-0325">Glycoprotein</keyword>
<reference evidence="8" key="3">
    <citation type="submission" date="2025-09" db="UniProtKB">
        <authorList>
            <consortium name="Ensembl"/>
        </authorList>
    </citation>
    <scope>IDENTIFICATION</scope>
</reference>
<keyword evidence="4" id="KW-0722">Serine protease inhibitor</keyword>
<dbReference type="GO" id="GO:0004867">
    <property type="term" value="F:serine-type endopeptidase inhibitor activity"/>
    <property type="evidence" value="ECO:0007669"/>
    <property type="project" value="UniProtKB-KW"/>
</dbReference>
<accession>A0A452I2M0</accession>
<proteinExistence type="predicted"/>
<dbReference type="Ensembl" id="ENSGAGT00000024773.1">
    <property type="protein sequence ID" value="ENSGAGP00000021748.1"/>
    <property type="gene ID" value="ENSGAGG00000015957.1"/>
</dbReference>
<evidence type="ECO:0000256" key="2">
    <source>
        <dbReference type="ARBA" id="ARBA00022525"/>
    </source>
</evidence>
<evidence type="ECO:0000259" key="7">
    <source>
        <dbReference type="PROSITE" id="PS51465"/>
    </source>
</evidence>
<dbReference type="PROSITE" id="PS00282">
    <property type="entry name" value="KAZAL_1"/>
    <property type="match status" value="1"/>
</dbReference>
<comment type="subcellular location">
    <subcellularLocation>
        <location evidence="1">Secreted</location>
    </subcellularLocation>
</comment>
<dbReference type="InterPro" id="IPR002350">
    <property type="entry name" value="Kazal_dom"/>
</dbReference>
<protein>
    <recommendedName>
        <fullName evidence="7">Kazal-like domain-containing protein</fullName>
    </recommendedName>
</protein>
<keyword evidence="2" id="KW-0964">Secreted</keyword>
<evidence type="ECO:0000256" key="3">
    <source>
        <dbReference type="ARBA" id="ARBA00022690"/>
    </source>
</evidence>
<reference evidence="9" key="1">
    <citation type="journal article" date="2017" name="PLoS ONE">
        <title>The Agassiz's desert tortoise genome provides a resource for the conservation of a threatened species.</title>
        <authorList>
            <person name="Tollis M."/>
            <person name="DeNardo D.F."/>
            <person name="Cornelius J.A."/>
            <person name="Dolby G.A."/>
            <person name="Edwards T."/>
            <person name="Henen B.T."/>
            <person name="Karl A.E."/>
            <person name="Murphy R.W."/>
            <person name="Kusumi K."/>
        </authorList>
    </citation>
    <scope>NUCLEOTIDE SEQUENCE [LARGE SCALE GENOMIC DNA]</scope>
</reference>
<dbReference type="PROSITE" id="PS51465">
    <property type="entry name" value="KAZAL_2"/>
    <property type="match status" value="1"/>
</dbReference>